<dbReference type="Proteomes" id="UP000664385">
    <property type="component" value="Unassembled WGS sequence"/>
</dbReference>
<protein>
    <recommendedName>
        <fullName evidence="3">PPM-type phosphatase domain-containing protein</fullName>
    </recommendedName>
</protein>
<dbReference type="SUPFAM" id="SSF81606">
    <property type="entry name" value="PP2C-like"/>
    <property type="match status" value="1"/>
</dbReference>
<dbReference type="AlphaFoldDB" id="A0A939DVQ9"/>
<organism evidence="1 2">
    <name type="scientific">Microbacterium esteraromaticum</name>
    <dbReference type="NCBI Taxonomy" id="57043"/>
    <lineage>
        <taxon>Bacteria</taxon>
        <taxon>Bacillati</taxon>
        <taxon>Actinomycetota</taxon>
        <taxon>Actinomycetes</taxon>
        <taxon>Micrococcales</taxon>
        <taxon>Microbacteriaceae</taxon>
        <taxon>Microbacterium</taxon>
    </lineage>
</organism>
<reference evidence="1" key="1">
    <citation type="submission" date="2020-12" db="EMBL/GenBank/DDBJ databases">
        <title>PHA producing bacteria isolated from mangrove.</title>
        <authorList>
            <person name="Zheng W."/>
            <person name="Yu S."/>
            <person name="Huang Y."/>
        </authorList>
    </citation>
    <scope>NUCLEOTIDE SEQUENCE</scope>
    <source>
        <strain evidence="1">GN8-5</strain>
    </source>
</reference>
<accession>A0A939DVQ9</accession>
<dbReference type="EMBL" id="JAEMWU010000001">
    <property type="protein sequence ID" value="MBN8205157.1"/>
    <property type="molecule type" value="Genomic_DNA"/>
</dbReference>
<comment type="caution">
    <text evidence="1">The sequence shown here is derived from an EMBL/GenBank/DDBJ whole genome shotgun (WGS) entry which is preliminary data.</text>
</comment>
<name>A0A939DVQ9_9MICO</name>
<gene>
    <name evidence="1" type="ORF">JF543_04200</name>
</gene>
<dbReference type="RefSeq" id="WP_206821053.1">
    <property type="nucleotide sequence ID" value="NZ_JAEKJQ010000001.1"/>
</dbReference>
<sequence length="297" mass="31294">MTPVFPAADGYDVDSLIIAGGWPSNLSELFVRAKGPARRSEDIVAVSDDYVAVIDGMSSPLRGDGRPASGREFARAIGTALTALPGDLDARECVDLLTAAVGRITAAHAGPAGAVAAIYSVRRHQVWRIGDVHVRVGRHAFPAQKGIDDALAAFRAAYNLALLAGGASVAEIIETDPGLRAAFPLLEVQPALANARSPLGYGVFDGTRVPSRFIEVFDVGESDEVVLASDGYLAPDRSLRKAEDHLRHALDTDPAALGALAAMAKPLLPGAWSADDRSYVRLTSYRPETDSDESSLP</sequence>
<dbReference type="InterPro" id="IPR036457">
    <property type="entry name" value="PPM-type-like_dom_sf"/>
</dbReference>
<evidence type="ECO:0000313" key="1">
    <source>
        <dbReference type="EMBL" id="MBN8205157.1"/>
    </source>
</evidence>
<evidence type="ECO:0008006" key="3">
    <source>
        <dbReference type="Google" id="ProtNLM"/>
    </source>
</evidence>
<proteinExistence type="predicted"/>
<evidence type="ECO:0000313" key="2">
    <source>
        <dbReference type="Proteomes" id="UP000664385"/>
    </source>
</evidence>